<dbReference type="PANTHER" id="PTHR31296:SF1">
    <property type="entry name" value="MITOCHONDRIAL PROTEIN C2ORF69"/>
    <property type="match status" value="1"/>
</dbReference>
<reference evidence="1" key="1">
    <citation type="submission" date="2023-08" db="EMBL/GenBank/DDBJ databases">
        <authorList>
            <person name="Alioto T."/>
            <person name="Alioto T."/>
            <person name="Gomez Garrido J."/>
        </authorList>
    </citation>
    <scope>NUCLEOTIDE SEQUENCE</scope>
</reference>
<gene>
    <name evidence="1" type="ORF">OCTVUL_1B006974</name>
</gene>
<evidence type="ECO:0000313" key="2">
    <source>
        <dbReference type="Proteomes" id="UP001162480"/>
    </source>
</evidence>
<dbReference type="GO" id="GO:0005739">
    <property type="term" value="C:mitochondrion"/>
    <property type="evidence" value="ECO:0007669"/>
    <property type="project" value="TreeGrafter"/>
</dbReference>
<dbReference type="AlphaFoldDB" id="A0AA36FLT6"/>
<proteinExistence type="predicted"/>
<name>A0AA36FLT6_OCTVU</name>
<keyword evidence="2" id="KW-1185">Reference proteome</keyword>
<organism evidence="1 2">
    <name type="scientific">Octopus vulgaris</name>
    <name type="common">Common octopus</name>
    <dbReference type="NCBI Taxonomy" id="6645"/>
    <lineage>
        <taxon>Eukaryota</taxon>
        <taxon>Metazoa</taxon>
        <taxon>Spiralia</taxon>
        <taxon>Lophotrochozoa</taxon>
        <taxon>Mollusca</taxon>
        <taxon>Cephalopoda</taxon>
        <taxon>Coleoidea</taxon>
        <taxon>Octopodiformes</taxon>
        <taxon>Octopoda</taxon>
        <taxon>Incirrata</taxon>
        <taxon>Octopodidae</taxon>
        <taxon>Octopus</taxon>
    </lineage>
</organism>
<sequence length="300" mass="34205">MAEKADEEKTTDDICVEKNEDCRRFLRVHGSNAEKHSDVIVCGDFMTAKKHVIYFGGDIQDYSEKMLFHAQTKKYNQWNLENTAILLQKKFPDCFVFVVKPSKLNYGIFSVFSNFVISNDVGVPDHSVGQGSWHEVERLYHNTIQEILSLQDGNKGTNAADCDVPVPVCIVGFSKGCIVLNQLVHDLEAEMESEARNFISSVETLYWLDGGHSGSCKKTWVTNSKILEYLAQSSLKISVHVTPYQLEDTTREWIAEEEKLFVENLQQYNGKVKEKVYFSGVPRSIDKHFELLVDFDVDLI</sequence>
<dbReference type="InterPro" id="IPR018881">
    <property type="entry name" value="C2orf69_mit"/>
</dbReference>
<dbReference type="EMBL" id="OX597840">
    <property type="protein sequence ID" value="CAI9741664.1"/>
    <property type="molecule type" value="Genomic_DNA"/>
</dbReference>
<protein>
    <submittedName>
        <fullName evidence="1">Uncharacterized protein</fullName>
    </submittedName>
</protein>
<accession>A0AA36FLT6</accession>
<dbReference type="Pfam" id="PF10561">
    <property type="entry name" value="C2orf69"/>
    <property type="match status" value="2"/>
</dbReference>
<dbReference type="Proteomes" id="UP001162480">
    <property type="component" value="Chromosome 27"/>
</dbReference>
<dbReference type="PANTHER" id="PTHR31296">
    <property type="entry name" value="UPF0565 PROTEIN C2ORF69"/>
    <property type="match status" value="1"/>
</dbReference>
<evidence type="ECO:0000313" key="1">
    <source>
        <dbReference type="EMBL" id="CAI9741664.1"/>
    </source>
</evidence>